<keyword evidence="1" id="KW-0472">Membrane</keyword>
<sequence length="128" mass="14297">MINPDIVLDGLQLRRKCELRLYQCSELSLVLPLQLVDLVEVLLDDDDVRLYDVLDNVDIAIVLVVIVVVVLAVVIVAFGIVLVLILVLVLVLVLSLPLVRGFRVLSRRWDDVKVSIAIQARIYKTKGG</sequence>
<name>A0A9P7R7N4_9PEZI</name>
<proteinExistence type="predicted"/>
<organism evidence="2 3">
    <name type="scientific">Colletotrichum scovillei</name>
    <dbReference type="NCBI Taxonomy" id="1209932"/>
    <lineage>
        <taxon>Eukaryota</taxon>
        <taxon>Fungi</taxon>
        <taxon>Dikarya</taxon>
        <taxon>Ascomycota</taxon>
        <taxon>Pezizomycotina</taxon>
        <taxon>Sordariomycetes</taxon>
        <taxon>Hypocreomycetidae</taxon>
        <taxon>Glomerellales</taxon>
        <taxon>Glomerellaceae</taxon>
        <taxon>Colletotrichum</taxon>
        <taxon>Colletotrichum acutatum species complex</taxon>
    </lineage>
</organism>
<dbReference type="EMBL" id="JAESDN010000004">
    <property type="protein sequence ID" value="KAG7051658.1"/>
    <property type="molecule type" value="Genomic_DNA"/>
</dbReference>
<reference evidence="2" key="1">
    <citation type="submission" date="2021-05" db="EMBL/GenBank/DDBJ databases">
        <title>Comparative genomics of three Colletotrichum scovillei strains and genetic complementation revealed genes involved fungal growth and virulence on chili pepper.</title>
        <authorList>
            <person name="Hsieh D.-K."/>
            <person name="Chuang S.-C."/>
            <person name="Chen C.-Y."/>
            <person name="Chao Y.-T."/>
            <person name="Lu M.-Y.J."/>
            <person name="Lee M.-H."/>
            <person name="Shih M.-C."/>
        </authorList>
    </citation>
    <scope>NUCLEOTIDE SEQUENCE</scope>
    <source>
        <strain evidence="2">Coll-153</strain>
    </source>
</reference>
<accession>A0A9P7R7N4</accession>
<dbReference type="AlphaFoldDB" id="A0A9P7R7N4"/>
<keyword evidence="1" id="KW-1133">Transmembrane helix</keyword>
<protein>
    <submittedName>
        <fullName evidence="2">Uncharacterized protein</fullName>
    </submittedName>
</protein>
<feature type="transmembrane region" description="Helical" evidence="1">
    <location>
        <begin position="60"/>
        <end position="93"/>
    </location>
</feature>
<evidence type="ECO:0000313" key="3">
    <source>
        <dbReference type="Proteomes" id="UP000699042"/>
    </source>
</evidence>
<evidence type="ECO:0000313" key="2">
    <source>
        <dbReference type="EMBL" id="KAG7051658.1"/>
    </source>
</evidence>
<gene>
    <name evidence="2" type="ORF">JMJ77_002276</name>
</gene>
<evidence type="ECO:0000256" key="1">
    <source>
        <dbReference type="SAM" id="Phobius"/>
    </source>
</evidence>
<keyword evidence="1" id="KW-0812">Transmembrane</keyword>
<dbReference type="Proteomes" id="UP000699042">
    <property type="component" value="Unassembled WGS sequence"/>
</dbReference>
<keyword evidence="3" id="KW-1185">Reference proteome</keyword>
<comment type="caution">
    <text evidence="2">The sequence shown here is derived from an EMBL/GenBank/DDBJ whole genome shotgun (WGS) entry which is preliminary data.</text>
</comment>